<reference evidence="2" key="1">
    <citation type="journal article" date="2024" name="Proc. Natl. Acad. Sci. U.S.A.">
        <title>Extraordinary preservation of gene collinearity over three hundred million years revealed in homosporous lycophytes.</title>
        <authorList>
            <person name="Li C."/>
            <person name="Wickell D."/>
            <person name="Kuo L.Y."/>
            <person name="Chen X."/>
            <person name="Nie B."/>
            <person name="Liao X."/>
            <person name="Peng D."/>
            <person name="Ji J."/>
            <person name="Jenkins J."/>
            <person name="Williams M."/>
            <person name="Shu S."/>
            <person name="Plott C."/>
            <person name="Barry K."/>
            <person name="Rajasekar S."/>
            <person name="Grimwood J."/>
            <person name="Han X."/>
            <person name="Sun S."/>
            <person name="Hou Z."/>
            <person name="He W."/>
            <person name="Dai G."/>
            <person name="Sun C."/>
            <person name="Schmutz J."/>
            <person name="Leebens-Mack J.H."/>
            <person name="Li F.W."/>
            <person name="Wang L."/>
        </authorList>
    </citation>
    <scope>NUCLEOTIDE SEQUENCE [LARGE SCALE GENOMIC DNA]</scope>
    <source>
        <strain evidence="2">cv. PW_Plant_1</strain>
    </source>
</reference>
<dbReference type="Proteomes" id="UP001162992">
    <property type="component" value="Chromosome 5"/>
</dbReference>
<evidence type="ECO:0000313" key="1">
    <source>
        <dbReference type="EMBL" id="KAJ7556860.1"/>
    </source>
</evidence>
<name>A0ACC2DRG6_DIPCM</name>
<evidence type="ECO:0000313" key="2">
    <source>
        <dbReference type="Proteomes" id="UP001162992"/>
    </source>
</evidence>
<dbReference type="EMBL" id="CM055096">
    <property type="protein sequence ID" value="KAJ7556860.1"/>
    <property type="molecule type" value="Genomic_DNA"/>
</dbReference>
<accession>A0ACC2DRG6</accession>
<keyword evidence="2" id="KW-1185">Reference proteome</keyword>
<proteinExistence type="predicted"/>
<comment type="caution">
    <text evidence="1">The sequence shown here is derived from an EMBL/GenBank/DDBJ whole genome shotgun (WGS) entry which is preliminary data.</text>
</comment>
<gene>
    <name evidence="1" type="ORF">O6H91_05G101900</name>
</gene>
<sequence>MSRLWMQAMTVAMIVPLVWSAGTVVQPDCTDELMKMQGCLAFVQKQVSIPSSDCCTGLLSVHLSSPVCLCMLISSNGALNSTPNIDSKQAMLLPSICKVDTDPSRCPALLSGENPTGASGVGAPNKSLQNSFQEGASPSKSNSAFACIPRLSIALFLVIFAGFI</sequence>
<protein>
    <submittedName>
        <fullName evidence="1">Uncharacterized protein</fullName>
    </submittedName>
</protein>
<organism evidence="1 2">
    <name type="scientific">Diphasiastrum complanatum</name>
    <name type="common">Issler's clubmoss</name>
    <name type="synonym">Lycopodium complanatum</name>
    <dbReference type="NCBI Taxonomy" id="34168"/>
    <lineage>
        <taxon>Eukaryota</taxon>
        <taxon>Viridiplantae</taxon>
        <taxon>Streptophyta</taxon>
        <taxon>Embryophyta</taxon>
        <taxon>Tracheophyta</taxon>
        <taxon>Lycopodiopsida</taxon>
        <taxon>Lycopodiales</taxon>
        <taxon>Lycopodiaceae</taxon>
        <taxon>Lycopodioideae</taxon>
        <taxon>Diphasiastrum</taxon>
    </lineage>
</organism>